<dbReference type="OrthoDB" id="3400969at2"/>
<feature type="chain" id="PRO_5012116124" description="DUF4232 domain-containing protein" evidence="2">
    <location>
        <begin position="24"/>
        <end position="228"/>
    </location>
</feature>
<feature type="compositionally biased region" description="Low complexity" evidence="1">
    <location>
        <begin position="29"/>
        <end position="77"/>
    </location>
</feature>
<name>A0A1M6YNC1_9ACTN</name>
<gene>
    <name evidence="4" type="ORF">SAMN05216499_10352</name>
</gene>
<evidence type="ECO:0000313" key="5">
    <source>
        <dbReference type="Proteomes" id="UP000184111"/>
    </source>
</evidence>
<organism evidence="4 5">
    <name type="scientific">Actinacidiphila paucisporea</name>
    <dbReference type="NCBI Taxonomy" id="310782"/>
    <lineage>
        <taxon>Bacteria</taxon>
        <taxon>Bacillati</taxon>
        <taxon>Actinomycetota</taxon>
        <taxon>Actinomycetes</taxon>
        <taxon>Kitasatosporales</taxon>
        <taxon>Streptomycetaceae</taxon>
        <taxon>Actinacidiphila</taxon>
    </lineage>
</organism>
<dbReference type="Pfam" id="PF14016">
    <property type="entry name" value="DUF4232"/>
    <property type="match status" value="1"/>
</dbReference>
<feature type="signal peptide" evidence="2">
    <location>
        <begin position="1"/>
        <end position="23"/>
    </location>
</feature>
<keyword evidence="5" id="KW-1185">Reference proteome</keyword>
<protein>
    <recommendedName>
        <fullName evidence="3">DUF4232 domain-containing protein</fullName>
    </recommendedName>
</protein>
<dbReference type="EMBL" id="FRBI01000003">
    <property type="protein sequence ID" value="SHL19585.1"/>
    <property type="molecule type" value="Genomic_DNA"/>
</dbReference>
<sequence>MGTRTIGRTVPALLLVTAGLALAACGPSDSSGAAPVASTSSSPTAAATATSEPPSATDTPAPGATTTTPPTEHPATTGGTGGGSAGGIQPACATAKLKTTVESEGGAAGSALYTLVFQNTGSAPCTLRGYPGVSFVKAHNAQLGKAAARTPAATPVVTLIPNAHAYVDLRTVNGQGGYDASQCGLATVPTLRIYPPNQTESTNIAWNKQECVASGIQNLQVGPVHTNR</sequence>
<dbReference type="PROSITE" id="PS51257">
    <property type="entry name" value="PROKAR_LIPOPROTEIN"/>
    <property type="match status" value="1"/>
</dbReference>
<evidence type="ECO:0000259" key="3">
    <source>
        <dbReference type="Pfam" id="PF14016"/>
    </source>
</evidence>
<proteinExistence type="predicted"/>
<dbReference type="InterPro" id="IPR025326">
    <property type="entry name" value="DUF4232"/>
</dbReference>
<evidence type="ECO:0000313" key="4">
    <source>
        <dbReference type="EMBL" id="SHL19585.1"/>
    </source>
</evidence>
<keyword evidence="2" id="KW-0732">Signal</keyword>
<dbReference type="STRING" id="310782.SAMN05216499_10352"/>
<dbReference type="RefSeq" id="WP_073494730.1">
    <property type="nucleotide sequence ID" value="NZ_FRBI01000003.1"/>
</dbReference>
<evidence type="ECO:0000256" key="1">
    <source>
        <dbReference type="SAM" id="MobiDB-lite"/>
    </source>
</evidence>
<evidence type="ECO:0000256" key="2">
    <source>
        <dbReference type="SAM" id="SignalP"/>
    </source>
</evidence>
<dbReference type="Proteomes" id="UP000184111">
    <property type="component" value="Unassembled WGS sequence"/>
</dbReference>
<reference evidence="4 5" key="1">
    <citation type="submission" date="2016-11" db="EMBL/GenBank/DDBJ databases">
        <authorList>
            <person name="Jaros S."/>
            <person name="Januszkiewicz K."/>
            <person name="Wedrychowicz H."/>
        </authorList>
    </citation>
    <scope>NUCLEOTIDE SEQUENCE [LARGE SCALE GENOMIC DNA]</scope>
    <source>
        <strain evidence="4 5">CGMCC 4.2025</strain>
    </source>
</reference>
<feature type="region of interest" description="Disordered" evidence="1">
    <location>
        <begin position="29"/>
        <end position="87"/>
    </location>
</feature>
<feature type="domain" description="DUF4232" evidence="3">
    <location>
        <begin position="92"/>
        <end position="224"/>
    </location>
</feature>
<dbReference type="AlphaFoldDB" id="A0A1M6YNC1"/>
<accession>A0A1M6YNC1</accession>